<dbReference type="GeneID" id="54330970"/>
<keyword evidence="1" id="KW-0732">Signal</keyword>
<protein>
    <recommendedName>
        <fullName evidence="6">Nucleoside phosphorylase domain-containing protein</fullName>
    </recommendedName>
</protein>
<dbReference type="Gene3D" id="3.40.50.300">
    <property type="entry name" value="P-loop containing nucleotide triphosphate hydrolases"/>
    <property type="match status" value="1"/>
</dbReference>
<dbReference type="EMBL" id="QUQM01000006">
    <property type="protein sequence ID" value="KAA8644070.1"/>
    <property type="molecule type" value="Genomic_DNA"/>
</dbReference>
<dbReference type="InterPro" id="IPR027417">
    <property type="entry name" value="P-loop_NTPase"/>
</dbReference>
<dbReference type="PANTHER" id="PTHR46082">
    <property type="entry name" value="ATP/GTP-BINDING PROTEIN-RELATED"/>
    <property type="match status" value="1"/>
</dbReference>
<dbReference type="Gene3D" id="3.40.50.1580">
    <property type="entry name" value="Nucleoside phosphorylase domain"/>
    <property type="match status" value="1"/>
</dbReference>
<dbReference type="InterPro" id="IPR053137">
    <property type="entry name" value="NLR-like"/>
</dbReference>
<comment type="caution">
    <text evidence="4">The sequence shown here is derived from an EMBL/GenBank/DDBJ whole genome shotgun (WGS) entry which is preliminary data.</text>
</comment>
<evidence type="ECO:0008006" key="6">
    <source>
        <dbReference type="Google" id="ProtNLM"/>
    </source>
</evidence>
<dbReference type="GO" id="GO:0043531">
    <property type="term" value="F:ADP binding"/>
    <property type="evidence" value="ECO:0007669"/>
    <property type="project" value="InterPro"/>
</dbReference>
<dbReference type="SUPFAM" id="SSF53167">
    <property type="entry name" value="Purine and uridine phosphorylases"/>
    <property type="match status" value="1"/>
</dbReference>
<dbReference type="SUPFAM" id="SSF48452">
    <property type="entry name" value="TPR-like"/>
    <property type="match status" value="4"/>
</dbReference>
<dbReference type="SUPFAM" id="SSF52540">
    <property type="entry name" value="P-loop containing nucleoside triphosphate hydrolases"/>
    <property type="match status" value="1"/>
</dbReference>
<feature type="chain" id="PRO_5024385476" description="Nucleoside phosphorylase domain-containing protein" evidence="1">
    <location>
        <begin position="24"/>
        <end position="1200"/>
    </location>
</feature>
<dbReference type="VEuPathDB" id="FungiDB:EYZ11_010961"/>
<accession>A0A5M9MF28</accession>
<reference evidence="4 5" key="1">
    <citation type="submission" date="2019-08" db="EMBL/GenBank/DDBJ databases">
        <title>The genome sequence of a newly discovered highly antifungal drug resistant Aspergillus species, Aspergillus tanneri NIH 1004.</title>
        <authorList>
            <person name="Mounaud S."/>
            <person name="Singh I."/>
            <person name="Joardar V."/>
            <person name="Pakala S."/>
            <person name="Pakala S."/>
            <person name="Venepally P."/>
            <person name="Chung J.K."/>
            <person name="Losada L."/>
            <person name="Nierman W.C."/>
        </authorList>
    </citation>
    <scope>NUCLEOTIDE SEQUENCE [LARGE SCALE GENOMIC DNA]</scope>
    <source>
        <strain evidence="4 5">NIH1004</strain>
    </source>
</reference>
<sequence>MALKHADYTIAWICALSLEMAAAKVMLDEVHPSLPQQKSDHNSYTLGSISGHKVVVACLPSGVYGTTSSAIVLAHMLPTFPCLRFALMVGVGGGVPSKTADIRLGDVVVSMPNATSGGVIQYDYGKTLREGRFQRTGSLNKPPQFLLTVISQMRGNHMTGERPMAEILSNTLQKHQEIREQFSRPDRDWLFSSDYNHDSSDPDCSTCDRTQLVYREPRVTEEPHIHYGLIASGNQVIKHAKTRDFIAQEMGILCFEMEAAGLMDQLPCLVIRGICDYCDSHKHKNWQAYAALVAAAYARTLLMAVPAHENTGDAVTEQNCEQHHWMVPFQKNWRFAGREKEIAKLEGLIEQLNGASRVAISGLGGIGKTQITLELAYRIRERDSSCSIFWIPCTSYESVKQAYISIAQTVGIQEVKPAEAKERVRIYLSQESAGKWLLIFDSADDIDMWINDSQTTPALKKFLPQSKQGHILFTTRNRMLAVKLASPHVITVSEPDKETGLKILENSLVDSDQSDQNSASVILLEQLAYLPLAITQATAYINENQICISTYIKLLKKQESHVIELLSEGFEDEGRYEAVHNPIATTWLISFQQIQRLNRLAADYLSFMACINPRDIPQSLLPQPVSDNEGIKAIGLLNAYSFITKHAKGNNLSLHRLVHLATRNWLRNNGQFSLQVLKVADHLSGVFPNDNHSNRQLWREYIPHGLSLIGEDNFRREQGQYIDLVQKIGRCLYQDGRYNEAEPLYMQVMKNRKQVLGLEHPDTLTSMANLALTYQNQGRWNEAEKLGVQVMVNQKQVLGPEHPSTLTSMANLASTYWSQGLWNEAEKLGVQVIESQKQVLGPEHPHTLTSMANLALTYWNQGRWNEAEELGVQVIVIQKQVLGTKHPDTLTSMANLASIYQNQGRWNEAEELKVQVMEIRKQVLGPEHPHNLTSMANLALTYQNQGRWNEAEKLGVQVMESRKQVLGPEHPHTLTSMANLASTYWNQGRRNEAEKLGVQVTESRKQVLGPEHPDTLTSMANLASTYWNQGRWNEAEKLGVQVMESRKQILGPEHPDTLTSMANLALIYQNQERWSEAEELGIQGIITQKQVLGPEHPSTLTSMANLALIYYNQGRWKEAEELGVQVIGIQKQVLGPQHPDTLTSMTNLALTYHNQGRWNEAEELGVQVMEARKQVLGPEHPDTLTSMVNLVYTWESQGKL</sequence>
<feature type="domain" description="NB-ARC" evidence="2">
    <location>
        <begin position="343"/>
        <end position="509"/>
    </location>
</feature>
<dbReference type="Pfam" id="PF01048">
    <property type="entry name" value="PNP_UDP_1"/>
    <property type="match status" value="1"/>
</dbReference>
<dbReference type="PRINTS" id="PR00381">
    <property type="entry name" value="KINESINLIGHT"/>
</dbReference>
<proteinExistence type="predicted"/>
<dbReference type="GO" id="GO:0003824">
    <property type="term" value="F:catalytic activity"/>
    <property type="evidence" value="ECO:0007669"/>
    <property type="project" value="InterPro"/>
</dbReference>
<organism evidence="4 5">
    <name type="scientific">Aspergillus tanneri</name>
    <dbReference type="NCBI Taxonomy" id="1220188"/>
    <lineage>
        <taxon>Eukaryota</taxon>
        <taxon>Fungi</taxon>
        <taxon>Dikarya</taxon>
        <taxon>Ascomycota</taxon>
        <taxon>Pezizomycotina</taxon>
        <taxon>Eurotiomycetes</taxon>
        <taxon>Eurotiomycetidae</taxon>
        <taxon>Eurotiales</taxon>
        <taxon>Aspergillaceae</taxon>
        <taxon>Aspergillus</taxon>
        <taxon>Aspergillus subgen. Circumdati</taxon>
    </lineage>
</organism>
<dbReference type="Proteomes" id="UP000324241">
    <property type="component" value="Unassembled WGS sequence"/>
</dbReference>
<dbReference type="InterPro" id="IPR011990">
    <property type="entry name" value="TPR-like_helical_dom_sf"/>
</dbReference>
<dbReference type="Pfam" id="PF00931">
    <property type="entry name" value="NB-ARC"/>
    <property type="match status" value="1"/>
</dbReference>
<evidence type="ECO:0000256" key="1">
    <source>
        <dbReference type="SAM" id="SignalP"/>
    </source>
</evidence>
<evidence type="ECO:0000259" key="3">
    <source>
        <dbReference type="Pfam" id="PF01048"/>
    </source>
</evidence>
<dbReference type="InterPro" id="IPR019734">
    <property type="entry name" value="TPR_rpt"/>
</dbReference>
<dbReference type="Pfam" id="PF13424">
    <property type="entry name" value="TPR_12"/>
    <property type="match status" value="5"/>
</dbReference>
<evidence type="ECO:0000313" key="4">
    <source>
        <dbReference type="EMBL" id="KAA8644070.1"/>
    </source>
</evidence>
<dbReference type="GO" id="GO:0009116">
    <property type="term" value="P:nucleoside metabolic process"/>
    <property type="evidence" value="ECO:0007669"/>
    <property type="project" value="InterPro"/>
</dbReference>
<evidence type="ECO:0000313" key="5">
    <source>
        <dbReference type="Proteomes" id="UP000324241"/>
    </source>
</evidence>
<dbReference type="VEuPathDB" id="FungiDB:EYZ11_004479"/>
<feature type="signal peptide" evidence="1">
    <location>
        <begin position="1"/>
        <end position="23"/>
    </location>
</feature>
<dbReference type="AlphaFoldDB" id="A0A5M9MF28"/>
<dbReference type="InterPro" id="IPR002182">
    <property type="entry name" value="NB-ARC"/>
</dbReference>
<dbReference type="Pfam" id="PF13374">
    <property type="entry name" value="TPR_10"/>
    <property type="match status" value="1"/>
</dbReference>
<dbReference type="SMART" id="SM00028">
    <property type="entry name" value="TPR"/>
    <property type="match status" value="10"/>
</dbReference>
<dbReference type="Gene3D" id="1.25.40.10">
    <property type="entry name" value="Tetratricopeptide repeat domain"/>
    <property type="match status" value="3"/>
</dbReference>
<dbReference type="PANTHER" id="PTHR46082:SF11">
    <property type="entry name" value="AAA+ ATPASE DOMAIN-CONTAINING PROTEIN-RELATED"/>
    <property type="match status" value="1"/>
</dbReference>
<feature type="domain" description="Nucleoside phosphorylase" evidence="3">
    <location>
        <begin position="10"/>
        <end position="287"/>
    </location>
</feature>
<dbReference type="RefSeq" id="XP_033423431.1">
    <property type="nucleotide sequence ID" value="XM_033572879.1"/>
</dbReference>
<dbReference type="InterPro" id="IPR035994">
    <property type="entry name" value="Nucleoside_phosphorylase_sf"/>
</dbReference>
<name>A0A5M9MF28_9EURO</name>
<dbReference type="OrthoDB" id="5986190at2759"/>
<dbReference type="InterPro" id="IPR000845">
    <property type="entry name" value="Nucleoside_phosphorylase_d"/>
</dbReference>
<evidence type="ECO:0000259" key="2">
    <source>
        <dbReference type="Pfam" id="PF00931"/>
    </source>
</evidence>
<gene>
    <name evidence="4" type="ORF">ATNIH1004_008268</name>
</gene>